<feature type="transmembrane region" description="Helical" evidence="2">
    <location>
        <begin position="173"/>
        <end position="191"/>
    </location>
</feature>
<accession>A0ABQ7JDX1</accession>
<evidence type="ECO:0000313" key="4">
    <source>
        <dbReference type="Proteomes" id="UP000823046"/>
    </source>
</evidence>
<feature type="transmembrane region" description="Helical" evidence="2">
    <location>
        <begin position="21"/>
        <end position="43"/>
    </location>
</feature>
<evidence type="ECO:0000256" key="1">
    <source>
        <dbReference type="SAM" id="MobiDB-lite"/>
    </source>
</evidence>
<feature type="transmembrane region" description="Helical" evidence="2">
    <location>
        <begin position="119"/>
        <end position="138"/>
    </location>
</feature>
<feature type="region of interest" description="Disordered" evidence="1">
    <location>
        <begin position="329"/>
        <end position="349"/>
    </location>
</feature>
<dbReference type="Proteomes" id="UP000823046">
    <property type="component" value="Unassembled WGS sequence"/>
</dbReference>
<feature type="transmembrane region" description="Helical" evidence="2">
    <location>
        <begin position="212"/>
        <end position="230"/>
    </location>
</feature>
<feature type="transmembrane region" description="Helical" evidence="2">
    <location>
        <begin position="49"/>
        <end position="69"/>
    </location>
</feature>
<comment type="caution">
    <text evidence="3">The sequence shown here is derived from an EMBL/GenBank/DDBJ whole genome shotgun (WGS) entry which is preliminary data.</text>
</comment>
<feature type="transmembrane region" description="Helical" evidence="2">
    <location>
        <begin position="90"/>
        <end position="113"/>
    </location>
</feature>
<evidence type="ECO:0000313" key="3">
    <source>
        <dbReference type="EMBL" id="KAF8822074.1"/>
    </source>
</evidence>
<organism evidence="3 4">
    <name type="scientific">Cardiosporidium cionae</name>
    <dbReference type="NCBI Taxonomy" id="476202"/>
    <lineage>
        <taxon>Eukaryota</taxon>
        <taxon>Sar</taxon>
        <taxon>Alveolata</taxon>
        <taxon>Apicomplexa</taxon>
        <taxon>Aconoidasida</taxon>
        <taxon>Nephromycida</taxon>
        <taxon>Cardiosporidium</taxon>
    </lineage>
</organism>
<evidence type="ECO:0000256" key="2">
    <source>
        <dbReference type="SAM" id="Phobius"/>
    </source>
</evidence>
<gene>
    <name evidence="3" type="primary">GAP40</name>
    <name evidence="3" type="ORF">IE077_001120</name>
</gene>
<keyword evidence="4" id="KW-1185">Reference proteome</keyword>
<keyword evidence="2" id="KW-0472">Membrane</keyword>
<sequence length="373" mass="42108">MYQIKLPKWPEVERYFKDPELLTAEILFLLFTLCNVFVVYRLFLDVIPFPVFVTWWQLLQGIIMAWIMGDLGREFPKLSYFPQVHIMRGLLRELLVPTLVYCTMLVLANVLLSKTPTPATFPVVVSFTVVLHHVARFVGCGEEYMGLRWQSMLCLFAAFLIGSTDPKTVGVQLLPWALTYAAAAALFRAGYLQRVMHIVEGRGNALHNHQHIIGIVILPVVWILLGEWKALTAMPYNISSLYTWQMWGCLVSAGALPFMKNIISNRLIRRTGQAPWRFLEIVSIFLVFFIGLSFGSPGWQGWISISLVLFGRSLGALDAVRNTEESTSLAPSSKISKPLNSSPEIQPTGTTALLSSYDEQPLAYNNVEEFEEA</sequence>
<keyword evidence="2" id="KW-0812">Transmembrane</keyword>
<name>A0ABQ7JDX1_9APIC</name>
<feature type="transmembrane region" description="Helical" evidence="2">
    <location>
        <begin position="145"/>
        <end position="161"/>
    </location>
</feature>
<feature type="transmembrane region" description="Helical" evidence="2">
    <location>
        <begin position="242"/>
        <end position="263"/>
    </location>
</feature>
<feature type="transmembrane region" description="Helical" evidence="2">
    <location>
        <begin position="275"/>
        <end position="295"/>
    </location>
</feature>
<keyword evidence="2" id="KW-1133">Transmembrane helix</keyword>
<protein>
    <submittedName>
        <fullName evidence="3">GAP40 protein</fullName>
    </submittedName>
</protein>
<reference evidence="3 4" key="1">
    <citation type="journal article" date="2020" name="bioRxiv">
        <title>Metabolic contributions of an alphaproteobacterial endosymbiont in the apicomplexan Cardiosporidium cionae.</title>
        <authorList>
            <person name="Hunter E.S."/>
            <person name="Paight C.J."/>
            <person name="Lane C.E."/>
        </authorList>
    </citation>
    <scope>NUCLEOTIDE SEQUENCE [LARGE SCALE GENOMIC DNA]</scope>
    <source>
        <strain evidence="3">ESH_2018</strain>
    </source>
</reference>
<dbReference type="EMBL" id="JADAQX010000090">
    <property type="protein sequence ID" value="KAF8822074.1"/>
    <property type="molecule type" value="Genomic_DNA"/>
</dbReference>
<proteinExistence type="predicted"/>